<dbReference type="EMBL" id="CADCTQ010000257">
    <property type="protein sequence ID" value="CAA9270755.1"/>
    <property type="molecule type" value="Genomic_DNA"/>
</dbReference>
<gene>
    <name evidence="2" type="ORF">AVDCRST_MAG56-3201</name>
</gene>
<dbReference type="Pfam" id="PF13620">
    <property type="entry name" value="CarboxypepD_reg"/>
    <property type="match status" value="1"/>
</dbReference>
<name>A0A6J4J6H7_9SPHI</name>
<evidence type="ECO:0000259" key="1">
    <source>
        <dbReference type="Pfam" id="PF14905"/>
    </source>
</evidence>
<sequence>MHKFFLICTLAALGSIACPGQEKFKLSGKVTSTTGPAVEAGDVMLLRPGDSTVVKVTIIRAGQFDFNQVEKGAYVLKAACLGYLDAFASVQLDKDTEVALTMEESAVALQGVSVVGEKNVFSSKEGNLTMNVENTIFAETSNTVDLMTKLPGIQLTPDKQLVYAIGRAEVVIFLDNQRVTMNDLTSLSPRDIRDIEIVNNPSSKYDADGRVVILVRRKVNQNQGFKTDISETASIKRRYNNYLQVNTSVRRNRLELKGNVQYNHLKIWERNSHDFRIDRYDLRSNYAATSVENSPQFVLGGGVFYQLNDDDYISVNANARIRDVTYPNNANSVFSNGERQDNIITNTFNDNRRVYYSGNGNYSKKLKKLKGQLFFGAQYSGYAEDLATSIFNGFNGTPEVESAYNNQLFRINALSGKIDFEKALWKDAKWEMGVNVSKADAKAIADIRNYQPPASIFSTYDYDELIKAGYTQLSGKLSKISYTAGVRAEDARIIGGFRDSTDRLLDRRQLMLFPKANVDISLDTTKGITFNYAKSIRRPNFSSLNQIVVYLNPFTEFARNITLRPTITHDLSAGFRYKDKLLRVFYYWQQDPVYFGTEFDEARQVVTLKDRNYAREAGVNVSLTYPIKYKQWSSTNVMVANFSRITDPEATLNEPRPNVYLYSSNQFALPRNYSLLVTAWFVTKRYTGLYERNGLSSVDLGVSKTFFERLSCTLSFDNIFRGQNFVQTFDIDDVYSRGTYFEDVRALSLTFKYSLGAVKSAFKNVDTDMNIDRIK</sequence>
<dbReference type="SUPFAM" id="SSF56935">
    <property type="entry name" value="Porins"/>
    <property type="match status" value="1"/>
</dbReference>
<dbReference type="PROSITE" id="PS51257">
    <property type="entry name" value="PROKAR_LIPOPROTEIN"/>
    <property type="match status" value="1"/>
</dbReference>
<feature type="domain" description="Outer membrane protein beta-barrel" evidence="1">
    <location>
        <begin position="364"/>
        <end position="753"/>
    </location>
</feature>
<dbReference type="InterPro" id="IPR041700">
    <property type="entry name" value="OMP_b-brl_3"/>
</dbReference>
<proteinExistence type="predicted"/>
<accession>A0A6J4J6H7</accession>
<organism evidence="2">
    <name type="scientific">uncultured Cytophagales bacterium</name>
    <dbReference type="NCBI Taxonomy" id="158755"/>
    <lineage>
        <taxon>Bacteria</taxon>
        <taxon>Pseudomonadati</taxon>
        <taxon>Bacteroidota</taxon>
        <taxon>Sphingobacteriia</taxon>
        <taxon>Sphingobacteriales</taxon>
        <taxon>environmental samples</taxon>
    </lineage>
</organism>
<protein>
    <recommendedName>
        <fullName evidence="1">Outer membrane protein beta-barrel domain-containing protein</fullName>
    </recommendedName>
</protein>
<dbReference type="AlphaFoldDB" id="A0A6J4J6H7"/>
<dbReference type="Pfam" id="PF14905">
    <property type="entry name" value="OMP_b-brl_3"/>
    <property type="match status" value="1"/>
</dbReference>
<evidence type="ECO:0000313" key="2">
    <source>
        <dbReference type="EMBL" id="CAA9270755.1"/>
    </source>
</evidence>
<reference evidence="2" key="1">
    <citation type="submission" date="2020-02" db="EMBL/GenBank/DDBJ databases">
        <authorList>
            <person name="Meier V. D."/>
        </authorList>
    </citation>
    <scope>NUCLEOTIDE SEQUENCE</scope>
    <source>
        <strain evidence="2">AVDCRST_MAG56</strain>
    </source>
</reference>